<proteinExistence type="predicted"/>
<dbReference type="InterPro" id="IPR048767">
    <property type="entry name" value="SNX17-31_FERM_F2"/>
</dbReference>
<dbReference type="SMART" id="SM00312">
    <property type="entry name" value="PX"/>
    <property type="match status" value="1"/>
</dbReference>
<dbReference type="FunFam" id="1.20.80.60:FF:000001">
    <property type="entry name" value="Sorting nexin-17 isoform1"/>
    <property type="match status" value="1"/>
</dbReference>
<feature type="region of interest" description="Disordered" evidence="3">
    <location>
        <begin position="436"/>
        <end position="585"/>
    </location>
</feature>
<comment type="caution">
    <text evidence="5">The sequence shown here is derived from an EMBL/GenBank/DDBJ whole genome shotgun (WGS) entry which is preliminary data.</text>
</comment>
<protein>
    <recommendedName>
        <fullName evidence="4">PX domain-containing protein</fullName>
    </recommendedName>
</protein>
<dbReference type="PANTHER" id="PTHR12431">
    <property type="entry name" value="SORTING NEXIN 17 AND 27"/>
    <property type="match status" value="1"/>
</dbReference>
<evidence type="ECO:0000256" key="2">
    <source>
        <dbReference type="ARBA" id="ARBA00022927"/>
    </source>
</evidence>
<evidence type="ECO:0000259" key="4">
    <source>
        <dbReference type="PROSITE" id="PS50195"/>
    </source>
</evidence>
<name>A0A921Z4Y7_MANSE</name>
<dbReference type="PROSITE" id="PS50195">
    <property type="entry name" value="PX"/>
    <property type="match status" value="1"/>
</dbReference>
<dbReference type="Pfam" id="PF18116">
    <property type="entry name" value="SNX17_FERM_C"/>
    <property type="match status" value="1"/>
</dbReference>
<accession>A0A921Z4Y7</accession>
<feature type="compositionally biased region" description="Basic and acidic residues" evidence="3">
    <location>
        <begin position="492"/>
        <end position="507"/>
    </location>
</feature>
<dbReference type="Proteomes" id="UP000791440">
    <property type="component" value="Unassembled WGS sequence"/>
</dbReference>
<organism evidence="5 6">
    <name type="scientific">Manduca sexta</name>
    <name type="common">Tobacco hawkmoth</name>
    <name type="synonym">Tobacco hornworm</name>
    <dbReference type="NCBI Taxonomy" id="7130"/>
    <lineage>
        <taxon>Eukaryota</taxon>
        <taxon>Metazoa</taxon>
        <taxon>Ecdysozoa</taxon>
        <taxon>Arthropoda</taxon>
        <taxon>Hexapoda</taxon>
        <taxon>Insecta</taxon>
        <taxon>Pterygota</taxon>
        <taxon>Neoptera</taxon>
        <taxon>Endopterygota</taxon>
        <taxon>Lepidoptera</taxon>
        <taxon>Glossata</taxon>
        <taxon>Ditrysia</taxon>
        <taxon>Bombycoidea</taxon>
        <taxon>Sphingidae</taxon>
        <taxon>Sphinginae</taxon>
        <taxon>Sphingini</taxon>
        <taxon>Manduca</taxon>
    </lineage>
</organism>
<dbReference type="InterPro" id="IPR003591">
    <property type="entry name" value="Leu-rich_rpt_typical-subtyp"/>
</dbReference>
<keyword evidence="6" id="KW-1185">Reference proteome</keyword>
<dbReference type="GO" id="GO:0032456">
    <property type="term" value="P:endocytic recycling"/>
    <property type="evidence" value="ECO:0007669"/>
    <property type="project" value="TreeGrafter"/>
</dbReference>
<dbReference type="GO" id="GO:0006886">
    <property type="term" value="P:intracellular protein transport"/>
    <property type="evidence" value="ECO:0007669"/>
    <property type="project" value="TreeGrafter"/>
</dbReference>
<dbReference type="Pfam" id="PF21273">
    <property type="entry name" value="SNX17-27-31_F1_FERM"/>
    <property type="match status" value="1"/>
</dbReference>
<dbReference type="EMBL" id="JH668388">
    <property type="protein sequence ID" value="KAG6450489.1"/>
    <property type="molecule type" value="Genomic_DNA"/>
</dbReference>
<dbReference type="Pfam" id="PF00787">
    <property type="entry name" value="PX"/>
    <property type="match status" value="1"/>
</dbReference>
<keyword evidence="2" id="KW-0653">Protein transport</keyword>
<evidence type="ECO:0000313" key="6">
    <source>
        <dbReference type="Proteomes" id="UP000791440"/>
    </source>
</evidence>
<feature type="region of interest" description="Disordered" evidence="3">
    <location>
        <begin position="1427"/>
        <end position="1450"/>
    </location>
</feature>
<evidence type="ECO:0000313" key="5">
    <source>
        <dbReference type="EMBL" id="KAG6450489.1"/>
    </source>
</evidence>
<dbReference type="InterPro" id="IPR001683">
    <property type="entry name" value="PX_dom"/>
</dbReference>
<feature type="compositionally biased region" description="Low complexity" evidence="3">
    <location>
        <begin position="1433"/>
        <end position="1446"/>
    </location>
</feature>
<dbReference type="GO" id="GO:0005769">
    <property type="term" value="C:early endosome"/>
    <property type="evidence" value="ECO:0007669"/>
    <property type="project" value="TreeGrafter"/>
</dbReference>
<dbReference type="PANTHER" id="PTHR12431:SF14">
    <property type="entry name" value="LD15323P"/>
    <property type="match status" value="1"/>
</dbReference>
<dbReference type="SMART" id="SM00369">
    <property type="entry name" value="LRR_TYP"/>
    <property type="match status" value="2"/>
</dbReference>
<feature type="region of interest" description="Disordered" evidence="3">
    <location>
        <begin position="241"/>
        <end position="261"/>
    </location>
</feature>
<gene>
    <name evidence="5" type="ORF">O3G_MSEX006595</name>
</gene>
<evidence type="ECO:0000256" key="1">
    <source>
        <dbReference type="ARBA" id="ARBA00022448"/>
    </source>
</evidence>
<dbReference type="InterPro" id="IPR001611">
    <property type="entry name" value="Leu-rich_rpt"/>
</dbReference>
<dbReference type="Pfam" id="PF13855">
    <property type="entry name" value="LRR_8"/>
    <property type="match status" value="1"/>
</dbReference>
<dbReference type="Pfam" id="PF21271">
    <property type="entry name" value="SNX17-31_F2_FERM"/>
    <property type="match status" value="1"/>
</dbReference>
<feature type="domain" description="PX" evidence="4">
    <location>
        <begin position="1000"/>
        <end position="1131"/>
    </location>
</feature>
<feature type="compositionally biased region" description="Basic and acidic residues" evidence="3">
    <location>
        <begin position="552"/>
        <end position="569"/>
    </location>
</feature>
<evidence type="ECO:0000256" key="3">
    <source>
        <dbReference type="SAM" id="MobiDB-lite"/>
    </source>
</evidence>
<reference evidence="5" key="1">
    <citation type="journal article" date="2016" name="Insect Biochem. Mol. Biol.">
        <title>Multifaceted biological insights from a draft genome sequence of the tobacco hornworm moth, Manduca sexta.</title>
        <authorList>
            <person name="Kanost M.R."/>
            <person name="Arrese E.L."/>
            <person name="Cao X."/>
            <person name="Chen Y.R."/>
            <person name="Chellapilla S."/>
            <person name="Goldsmith M.R."/>
            <person name="Grosse-Wilde E."/>
            <person name="Heckel D.G."/>
            <person name="Herndon N."/>
            <person name="Jiang H."/>
            <person name="Papanicolaou A."/>
            <person name="Qu J."/>
            <person name="Soulages J.L."/>
            <person name="Vogel H."/>
            <person name="Walters J."/>
            <person name="Waterhouse R.M."/>
            <person name="Ahn S.J."/>
            <person name="Almeida F.C."/>
            <person name="An C."/>
            <person name="Aqrawi P."/>
            <person name="Bretschneider A."/>
            <person name="Bryant W.B."/>
            <person name="Bucks S."/>
            <person name="Chao H."/>
            <person name="Chevignon G."/>
            <person name="Christen J.M."/>
            <person name="Clarke D.F."/>
            <person name="Dittmer N.T."/>
            <person name="Ferguson L.C.F."/>
            <person name="Garavelou S."/>
            <person name="Gordon K.H.J."/>
            <person name="Gunaratna R.T."/>
            <person name="Han Y."/>
            <person name="Hauser F."/>
            <person name="He Y."/>
            <person name="Heidel-Fischer H."/>
            <person name="Hirsh A."/>
            <person name="Hu Y."/>
            <person name="Jiang H."/>
            <person name="Kalra D."/>
            <person name="Klinner C."/>
            <person name="Konig C."/>
            <person name="Kovar C."/>
            <person name="Kroll A.R."/>
            <person name="Kuwar S.S."/>
            <person name="Lee S.L."/>
            <person name="Lehman R."/>
            <person name="Li K."/>
            <person name="Li Z."/>
            <person name="Liang H."/>
            <person name="Lovelace S."/>
            <person name="Lu Z."/>
            <person name="Mansfield J.H."/>
            <person name="McCulloch K.J."/>
            <person name="Mathew T."/>
            <person name="Morton B."/>
            <person name="Muzny D.M."/>
            <person name="Neunemann D."/>
            <person name="Ongeri F."/>
            <person name="Pauchet Y."/>
            <person name="Pu L.L."/>
            <person name="Pyrousis I."/>
            <person name="Rao X.J."/>
            <person name="Redding A."/>
            <person name="Roesel C."/>
            <person name="Sanchez-Gracia A."/>
            <person name="Schaack S."/>
            <person name="Shukla A."/>
            <person name="Tetreau G."/>
            <person name="Wang Y."/>
            <person name="Xiong G.H."/>
            <person name="Traut W."/>
            <person name="Walsh T.K."/>
            <person name="Worley K.C."/>
            <person name="Wu D."/>
            <person name="Wu W."/>
            <person name="Wu Y.Q."/>
            <person name="Zhang X."/>
            <person name="Zou Z."/>
            <person name="Zucker H."/>
            <person name="Briscoe A.D."/>
            <person name="Burmester T."/>
            <person name="Clem R.J."/>
            <person name="Feyereisen R."/>
            <person name="Grimmelikhuijzen C.J.P."/>
            <person name="Hamodrakas S.J."/>
            <person name="Hansson B.S."/>
            <person name="Huguet E."/>
            <person name="Jermiin L.S."/>
            <person name="Lan Q."/>
            <person name="Lehman H.K."/>
            <person name="Lorenzen M."/>
            <person name="Merzendorfer H."/>
            <person name="Michalopoulos I."/>
            <person name="Morton D.B."/>
            <person name="Muthukrishnan S."/>
            <person name="Oakeshott J.G."/>
            <person name="Palmer W."/>
            <person name="Park Y."/>
            <person name="Passarelli A.L."/>
            <person name="Rozas J."/>
            <person name="Schwartz L.M."/>
            <person name="Smith W."/>
            <person name="Southgate A."/>
            <person name="Vilcinskas A."/>
            <person name="Vogt R."/>
            <person name="Wang P."/>
            <person name="Werren J."/>
            <person name="Yu X.Q."/>
            <person name="Zhou J.J."/>
            <person name="Brown S.J."/>
            <person name="Scherer S.E."/>
            <person name="Richards S."/>
            <person name="Blissard G.W."/>
        </authorList>
    </citation>
    <scope>NUCLEOTIDE SEQUENCE</scope>
</reference>
<reference evidence="5" key="2">
    <citation type="submission" date="2020-12" db="EMBL/GenBank/DDBJ databases">
        <authorList>
            <person name="Kanost M."/>
        </authorList>
    </citation>
    <scope>NUCLEOTIDE SEQUENCE</scope>
</reference>
<sequence>MELILEETTYKLQEDELADLEEEIGPILDLIDDLVENALEICVPDSLHSVLSVEESKQSSITEEYEEKAASEISFSEETHGLEEFQTVGEDYDVMETQNQKPTDYNEILQNEDIISISNFFRNEIHDIILNMNDEYKDNLKEENIVTEYGSSQIRLPDTDTDQFLNSLVLQTENESSLPIPEDVNDTINDTPSKNIMLNDIYIDIPEANIEEQLENKADTVNLNEELENKDDTAYLNKQLENKDKTANLNEQSENKDDTTYLNEQLENKDDTANVNDQLVNKDDTSNINVSEKSQIISEEQDEDNNKKVKFSDIDMGTRGQLEIHSDTHLLDVNIDKEKEQVSWKASADNIKSSIIFAPPNENLLSDADESWPENIPSPVLRPSESISRSVTSLGRILETEEKFLISSESDDVPRNYKEKVDQKIRNTIESLKTNGLNQTYENKETDDKITKKKRKHESKGKTTEGLQKNSFSRDSKKLAGTKKASPPKTTGKIERPKDLPKVDNKKHLYKYSAHNNEVSKKDKKDSNKTNRLDHNKNIAKDKLNKPVYKKQPHEDSHIERAKSNKETSRNQGMQHKRDYKVNEATAPNWLKHKRADEHEDLTFGMNQYEIRKWCKDLDREFGRFEIWNDWLKCMSRNFINLHQSQALSRRVTRCDFKRWIKFQRNLDKNVCTWAKLHRRTQHRLNQTIYICVKPSEIQLTKSGKIHRHQLTTQLCQMERIYTYILDLHDLLNQEVSHLKYKTTITSVVSDVVCPKQCDCDMVNGLNRAVCVDQNIINIDVGVPTALQVYSLAHNVISELDNYCFKILNLNNCRIKSLPDRLFTRLPKLKKLDLSENYVVTITANVFRPLHKLERLELRNDYLGCNPDFIALEKWIKSQGITYDQQCKKRFPNMSEKMISSVIVERKEMELVDVWNITKTENNTKEVQEPKTPLTPLQKFDKDFSALQSFVIGLEIGLAIGIVGTYIWLRKFCRCNRLNCTRTDSRRQRRRIHQFTDGDMRSNLLWNSGINPDLETPPYFRRQLSLPDRSPPYGIPGVAASGLQGYNIYIDGVFHCTARYKQLLSLHEQLQAQNPYLKLPQFPPKKLFLTSSQLEERRILLEKYIQMVGQNPMLANSDLLITFLFSAQQETHSVKMHEVDIEISLMNGYRIPLSVSSTDSSSTILDIACNYINLPKELMKYFSLYLFNWSCAKDGQPSLKKLEEYESPYISQKYVRPEDKIVLRKCYWDPCYDVDLMIDKVSLDLLYLQTIEELDLGWITADAQTKDILASYASKKQKREYMELARTLKHYGRVPAGEAVTDSVNVFGVTGGSGAGGAGDAACRVRVALASKELTLVSVAQPSREQRYKVTRMRCWRITTLHAIERPQTNGHGPLIDESNKNFELSFEYLISKDNLIWITLRTEHATFISVCLQRASLTYLRRDGSSQLITPSSSSDTLSSANEDSYNSGSSREIFSVQKLTEKFASVAFKTGKDCVENNAFEAIGDEEL</sequence>
<dbReference type="GO" id="GO:0035091">
    <property type="term" value="F:phosphatidylinositol binding"/>
    <property type="evidence" value="ECO:0007669"/>
    <property type="project" value="InterPro"/>
</dbReference>
<feature type="compositionally biased region" description="Basic and acidic residues" evidence="3">
    <location>
        <begin position="518"/>
        <end position="545"/>
    </location>
</feature>
<dbReference type="InterPro" id="IPR048763">
    <property type="entry name" value="SNX17-31_FERM_F1"/>
</dbReference>
<dbReference type="InterPro" id="IPR040842">
    <property type="entry name" value="SNX17/31_FERM"/>
</dbReference>
<keyword evidence="1" id="KW-0813">Transport</keyword>